<proteinExistence type="predicted"/>
<gene>
    <name evidence="2" type="ORF">AMON00008_LOCUS64554</name>
</gene>
<organism evidence="2">
    <name type="scientific">Alexandrium monilatum</name>
    <dbReference type="NCBI Taxonomy" id="311494"/>
    <lineage>
        <taxon>Eukaryota</taxon>
        <taxon>Sar</taxon>
        <taxon>Alveolata</taxon>
        <taxon>Dinophyceae</taxon>
        <taxon>Gonyaulacales</taxon>
        <taxon>Pyrocystaceae</taxon>
        <taxon>Alexandrium</taxon>
    </lineage>
</organism>
<evidence type="ECO:0000256" key="1">
    <source>
        <dbReference type="SAM" id="SignalP"/>
    </source>
</evidence>
<sequence length="456" mass="48197">MTPLSARTPGLLLLANLFAAARGEDAGAYLESTLAAAVRAGRPPPLLAPELSRSDLGLPVDGGAAGVWPWPRPKLAERWTSSLRYTGEVIGLSFKDGRGTFHIDRPGRRHRMTYEVTSDYFRPGTKQVQDQLDAGLFSNMSIGTGGDAVCTSFRGPSPDMFAWVRFARHSGHKVADGGSCDVWALNVSRLGFAASVCLAKDGVPRELVQVIGRKGSKWSGRVEMNFSDVVVGPPPSSAFEPSGACAKNYPTQPCNDTRVATISVYRIFGSPEPMELQNRDTGDVLGDLSFVCTQGSGAAYRSKLITHWRVNVSLAFGQYAICNYNGIANACLGPPAMLRSVGRRSGQMQGSGPLLGQCSPNDDVGSQFSFPAAGMCPPGVSPGLGSCSWGGAVPVRTVAARCVMEDRGLLAACARDIGRAPFTDAAKVWEAAFASEDPATGGCSEVPYPDSRAIVV</sequence>
<evidence type="ECO:0000313" key="2">
    <source>
        <dbReference type="EMBL" id="CAE4668725.1"/>
    </source>
</evidence>
<dbReference type="EMBL" id="HBNR01089975">
    <property type="protein sequence ID" value="CAE4668725.1"/>
    <property type="molecule type" value="Transcribed_RNA"/>
</dbReference>
<keyword evidence="1" id="KW-0732">Signal</keyword>
<protein>
    <submittedName>
        <fullName evidence="2">Uncharacterized protein</fullName>
    </submittedName>
</protein>
<reference evidence="2" key="1">
    <citation type="submission" date="2021-01" db="EMBL/GenBank/DDBJ databases">
        <authorList>
            <person name="Corre E."/>
            <person name="Pelletier E."/>
            <person name="Niang G."/>
            <person name="Scheremetjew M."/>
            <person name="Finn R."/>
            <person name="Kale V."/>
            <person name="Holt S."/>
            <person name="Cochrane G."/>
            <person name="Meng A."/>
            <person name="Brown T."/>
            <person name="Cohen L."/>
        </authorList>
    </citation>
    <scope>NUCLEOTIDE SEQUENCE</scope>
    <source>
        <strain evidence="2">CCMP3105</strain>
    </source>
</reference>
<feature type="chain" id="PRO_5031024289" evidence="1">
    <location>
        <begin position="24"/>
        <end position="456"/>
    </location>
</feature>
<name>A0A7S4T935_9DINO</name>
<feature type="signal peptide" evidence="1">
    <location>
        <begin position="1"/>
        <end position="23"/>
    </location>
</feature>
<dbReference type="AlphaFoldDB" id="A0A7S4T935"/>
<accession>A0A7S4T935</accession>